<protein>
    <recommendedName>
        <fullName evidence="4">Flagellar motor switch protein FliG</fullName>
    </recommendedName>
</protein>
<dbReference type="FunFam" id="1.10.220.30:FF:000001">
    <property type="entry name" value="Flagellar motor switch protein FliG"/>
    <property type="match status" value="1"/>
</dbReference>
<evidence type="ECO:0000256" key="5">
    <source>
        <dbReference type="ARBA" id="ARBA00022475"/>
    </source>
</evidence>
<evidence type="ECO:0000256" key="3">
    <source>
        <dbReference type="ARBA" id="ARBA00010299"/>
    </source>
</evidence>
<feature type="domain" description="Flagellar motor switch protein FliG C-terminal" evidence="10">
    <location>
        <begin position="222"/>
        <end position="327"/>
    </location>
</feature>
<keyword evidence="6" id="KW-0145">Chemotaxis</keyword>
<dbReference type="PIRSF" id="PIRSF003161">
    <property type="entry name" value="FliG"/>
    <property type="match status" value="1"/>
</dbReference>
<evidence type="ECO:0000313" key="13">
    <source>
        <dbReference type="EMBL" id="VAW54128.1"/>
    </source>
</evidence>
<dbReference type="EMBL" id="UOFD01000072">
    <property type="protein sequence ID" value="VAW54128.1"/>
    <property type="molecule type" value="Genomic_DNA"/>
</dbReference>
<dbReference type="PANTHER" id="PTHR30534">
    <property type="entry name" value="FLAGELLAR MOTOR SWITCH PROTEIN FLIG"/>
    <property type="match status" value="1"/>
</dbReference>
<accession>A0A3B0WDQ1</accession>
<feature type="domain" description="Flagellar motor switch protein FliG middle" evidence="11">
    <location>
        <begin position="118"/>
        <end position="190"/>
    </location>
</feature>
<comment type="similarity">
    <text evidence="3">Belongs to the FliG family.</text>
</comment>
<keyword evidence="8" id="KW-0472">Membrane</keyword>
<evidence type="ECO:0000256" key="6">
    <source>
        <dbReference type="ARBA" id="ARBA00022500"/>
    </source>
</evidence>
<dbReference type="AlphaFoldDB" id="A0A3B0WDQ1"/>
<evidence type="ECO:0000259" key="10">
    <source>
        <dbReference type="Pfam" id="PF01706"/>
    </source>
</evidence>
<proteinExistence type="inferred from homology"/>
<keyword evidence="13" id="KW-0966">Cell projection</keyword>
<dbReference type="SUPFAM" id="SSF48029">
    <property type="entry name" value="FliG"/>
    <property type="match status" value="2"/>
</dbReference>
<evidence type="ECO:0000256" key="8">
    <source>
        <dbReference type="ARBA" id="ARBA00023136"/>
    </source>
</evidence>
<dbReference type="InterPro" id="IPR028263">
    <property type="entry name" value="FliG_N"/>
</dbReference>
<dbReference type="GO" id="GO:0071973">
    <property type="term" value="P:bacterial-type flagellum-dependent cell motility"/>
    <property type="evidence" value="ECO:0007669"/>
    <property type="project" value="InterPro"/>
</dbReference>
<dbReference type="PRINTS" id="PR00954">
    <property type="entry name" value="FLGMOTORFLIG"/>
</dbReference>
<keyword evidence="5" id="KW-1003">Cell membrane</keyword>
<feature type="domain" description="Flagellar motor switch protein FliG N-terminal" evidence="12">
    <location>
        <begin position="8"/>
        <end position="109"/>
    </location>
</feature>
<evidence type="ECO:0000256" key="2">
    <source>
        <dbReference type="ARBA" id="ARBA00004413"/>
    </source>
</evidence>
<sequence length="336" mass="36428">MSETIANISGSERAAIFMMSLGEQKAAEVLKHMAPKEVQKIGTIMASLNNVSNEKVEFVLDAFVESANKQSGVGVDSDEYIRNMLTTALGEDKAGNVIDRILLGKNSKGLDSLKWMDPRSVAGVVQNEHPQIIAIVLSYLESEHAAEVLQHLPERARSDVLMRIATLDGVPPAALQELNQVLEKQFAGSSSVQSSGVGGVKTAADILNFMDGEMESAITEVITEHDAELAQEIQGQMFVFDNLLEVDDRGMQAILREVQSEQLIIALKGADDAIQNKIFSNMSSRAADMMREDLEAKGPVRLKDVEDAQKEVLSVAKRLADAGDISLGGKGDEEYV</sequence>
<keyword evidence="13" id="KW-0969">Cilium</keyword>
<name>A0A3B0WDQ1_9ZZZZ</name>
<dbReference type="InterPro" id="IPR023087">
    <property type="entry name" value="Flg_Motor_Flig_C"/>
</dbReference>
<dbReference type="Pfam" id="PF01706">
    <property type="entry name" value="FliG_C"/>
    <property type="match status" value="1"/>
</dbReference>
<dbReference type="Gene3D" id="1.10.220.30">
    <property type="match status" value="3"/>
</dbReference>
<reference evidence="13" key="1">
    <citation type="submission" date="2018-06" db="EMBL/GenBank/DDBJ databases">
        <authorList>
            <person name="Zhirakovskaya E."/>
        </authorList>
    </citation>
    <scope>NUCLEOTIDE SEQUENCE</scope>
</reference>
<dbReference type="InterPro" id="IPR000090">
    <property type="entry name" value="Flg_Motor_Flig"/>
</dbReference>
<organism evidence="13">
    <name type="scientific">hydrothermal vent metagenome</name>
    <dbReference type="NCBI Taxonomy" id="652676"/>
    <lineage>
        <taxon>unclassified sequences</taxon>
        <taxon>metagenomes</taxon>
        <taxon>ecological metagenomes</taxon>
    </lineage>
</organism>
<dbReference type="GO" id="GO:0005886">
    <property type="term" value="C:plasma membrane"/>
    <property type="evidence" value="ECO:0007669"/>
    <property type="project" value="UniProtKB-SubCell"/>
</dbReference>
<dbReference type="Pfam" id="PF14841">
    <property type="entry name" value="FliG_M"/>
    <property type="match status" value="1"/>
</dbReference>
<comment type="subcellular location">
    <subcellularLocation>
        <location evidence="1">Bacterial flagellum basal body</location>
    </subcellularLocation>
    <subcellularLocation>
        <location evidence="2">Cell membrane</location>
        <topology evidence="2">Peripheral membrane protein</topology>
        <orientation evidence="2">Cytoplasmic side</orientation>
    </subcellularLocation>
</comment>
<dbReference type="InterPro" id="IPR011002">
    <property type="entry name" value="FliG_a-hlx"/>
</dbReference>
<dbReference type="PANTHER" id="PTHR30534:SF0">
    <property type="entry name" value="FLAGELLAR MOTOR SWITCH PROTEIN FLIG"/>
    <property type="match status" value="1"/>
</dbReference>
<dbReference type="GO" id="GO:0009425">
    <property type="term" value="C:bacterial-type flagellum basal body"/>
    <property type="evidence" value="ECO:0007669"/>
    <property type="project" value="UniProtKB-SubCell"/>
</dbReference>
<evidence type="ECO:0000259" key="12">
    <source>
        <dbReference type="Pfam" id="PF14842"/>
    </source>
</evidence>
<dbReference type="NCBIfam" id="TIGR00207">
    <property type="entry name" value="fliG"/>
    <property type="match status" value="1"/>
</dbReference>
<evidence type="ECO:0000256" key="1">
    <source>
        <dbReference type="ARBA" id="ARBA00004117"/>
    </source>
</evidence>
<keyword evidence="9" id="KW-0975">Bacterial flagellum</keyword>
<evidence type="ECO:0000256" key="4">
    <source>
        <dbReference type="ARBA" id="ARBA00021870"/>
    </source>
</evidence>
<dbReference type="InterPro" id="IPR032779">
    <property type="entry name" value="FliG_M"/>
</dbReference>
<evidence type="ECO:0000256" key="7">
    <source>
        <dbReference type="ARBA" id="ARBA00022779"/>
    </source>
</evidence>
<dbReference type="Pfam" id="PF14842">
    <property type="entry name" value="FliG_N"/>
    <property type="match status" value="1"/>
</dbReference>
<gene>
    <name evidence="13" type="ORF">MNBD_GAMMA06-112</name>
</gene>
<evidence type="ECO:0000256" key="9">
    <source>
        <dbReference type="ARBA" id="ARBA00023143"/>
    </source>
</evidence>
<dbReference type="GO" id="GO:0006935">
    <property type="term" value="P:chemotaxis"/>
    <property type="evidence" value="ECO:0007669"/>
    <property type="project" value="UniProtKB-KW"/>
</dbReference>
<keyword evidence="13" id="KW-0282">Flagellum</keyword>
<dbReference type="GO" id="GO:0003774">
    <property type="term" value="F:cytoskeletal motor activity"/>
    <property type="evidence" value="ECO:0007669"/>
    <property type="project" value="InterPro"/>
</dbReference>
<keyword evidence="7" id="KW-0283">Flagellar rotation</keyword>
<evidence type="ECO:0000259" key="11">
    <source>
        <dbReference type="Pfam" id="PF14841"/>
    </source>
</evidence>